<accession>A0AAN8UUN6</accession>
<organism evidence="2 3">
    <name type="scientific">Dillenia turbinata</name>
    <dbReference type="NCBI Taxonomy" id="194707"/>
    <lineage>
        <taxon>Eukaryota</taxon>
        <taxon>Viridiplantae</taxon>
        <taxon>Streptophyta</taxon>
        <taxon>Embryophyta</taxon>
        <taxon>Tracheophyta</taxon>
        <taxon>Spermatophyta</taxon>
        <taxon>Magnoliopsida</taxon>
        <taxon>eudicotyledons</taxon>
        <taxon>Gunneridae</taxon>
        <taxon>Pentapetalae</taxon>
        <taxon>Dilleniales</taxon>
        <taxon>Dilleniaceae</taxon>
        <taxon>Dillenia</taxon>
    </lineage>
</organism>
<feature type="compositionally biased region" description="Basic and acidic residues" evidence="1">
    <location>
        <begin position="31"/>
        <end position="42"/>
    </location>
</feature>
<protein>
    <submittedName>
        <fullName evidence="2">Uncharacterized protein</fullName>
    </submittedName>
</protein>
<gene>
    <name evidence="2" type="ORF">RJ641_012822</name>
</gene>
<feature type="compositionally biased region" description="Basic residues" evidence="1">
    <location>
        <begin position="153"/>
        <end position="164"/>
    </location>
</feature>
<dbReference type="AlphaFoldDB" id="A0AAN8UUN6"/>
<evidence type="ECO:0000313" key="2">
    <source>
        <dbReference type="EMBL" id="KAK6922315.1"/>
    </source>
</evidence>
<reference evidence="2 3" key="1">
    <citation type="submission" date="2023-12" db="EMBL/GenBank/DDBJ databases">
        <title>A high-quality genome assembly for Dillenia turbinata (Dilleniales).</title>
        <authorList>
            <person name="Chanderbali A."/>
        </authorList>
    </citation>
    <scope>NUCLEOTIDE SEQUENCE [LARGE SCALE GENOMIC DNA]</scope>
    <source>
        <strain evidence="2">LSX21</strain>
        <tissue evidence="2">Leaf</tissue>
    </source>
</reference>
<feature type="region of interest" description="Disordered" evidence="1">
    <location>
        <begin position="21"/>
        <end position="58"/>
    </location>
</feature>
<dbReference type="EMBL" id="JBAMMX010000019">
    <property type="protein sequence ID" value="KAK6922315.1"/>
    <property type="molecule type" value="Genomic_DNA"/>
</dbReference>
<feature type="compositionally biased region" description="Basic residues" evidence="1">
    <location>
        <begin position="43"/>
        <end position="55"/>
    </location>
</feature>
<comment type="caution">
    <text evidence="2">The sequence shown here is derived from an EMBL/GenBank/DDBJ whole genome shotgun (WGS) entry which is preliminary data.</text>
</comment>
<keyword evidence="3" id="KW-1185">Reference proteome</keyword>
<proteinExistence type="predicted"/>
<feature type="compositionally biased region" description="Acidic residues" evidence="1">
    <location>
        <begin position="21"/>
        <end position="30"/>
    </location>
</feature>
<evidence type="ECO:0000313" key="3">
    <source>
        <dbReference type="Proteomes" id="UP001370490"/>
    </source>
</evidence>
<dbReference type="Proteomes" id="UP001370490">
    <property type="component" value="Unassembled WGS sequence"/>
</dbReference>
<name>A0AAN8UUN6_9MAGN</name>
<sequence>MTILLLMKMMMKRSLMTMMNEDDTNSEGEENLNKEIDENVNKKKDKKSKEQKRKFSNFNAQLHAADTSLWALKKLPGAKMEGASLDSPDDANLSTMKIPSSDQLSAKPLDPYKLEVHVRKKVSKEEKLELLRAGRERRGTLVVWSNRQKVHKKAMPLAAKRAKSTRSWQGQNRKQRTESIWQAVLRKESLEAMNPVEAKLEVVSSLIHYSKEHKALHNYCNITKRSATS</sequence>
<feature type="region of interest" description="Disordered" evidence="1">
    <location>
        <begin position="153"/>
        <end position="174"/>
    </location>
</feature>
<evidence type="ECO:0000256" key="1">
    <source>
        <dbReference type="SAM" id="MobiDB-lite"/>
    </source>
</evidence>